<dbReference type="Proteomes" id="UP000606498">
    <property type="component" value="Unassembled WGS sequence"/>
</dbReference>
<keyword evidence="2" id="KW-1185">Reference proteome</keyword>
<name>A0ABQ1SY69_9GAMM</name>
<proteinExistence type="predicted"/>
<organism evidence="1 2">
    <name type="scientific">Shewanella carassii</name>
    <dbReference type="NCBI Taxonomy" id="1987584"/>
    <lineage>
        <taxon>Bacteria</taxon>
        <taxon>Pseudomonadati</taxon>
        <taxon>Pseudomonadota</taxon>
        <taxon>Gammaproteobacteria</taxon>
        <taxon>Alteromonadales</taxon>
        <taxon>Shewanellaceae</taxon>
        <taxon>Shewanella</taxon>
    </lineage>
</organism>
<evidence type="ECO:0000313" key="2">
    <source>
        <dbReference type="Proteomes" id="UP000606498"/>
    </source>
</evidence>
<evidence type="ECO:0008006" key="3">
    <source>
        <dbReference type="Google" id="ProtNLM"/>
    </source>
</evidence>
<accession>A0ABQ1SY69</accession>
<reference evidence="2" key="1">
    <citation type="journal article" date="2019" name="Int. J. Syst. Evol. Microbiol.">
        <title>The Global Catalogue of Microorganisms (GCM) 10K type strain sequencing project: providing services to taxonomists for standard genome sequencing and annotation.</title>
        <authorList>
            <consortium name="The Broad Institute Genomics Platform"/>
            <consortium name="The Broad Institute Genome Sequencing Center for Infectious Disease"/>
            <person name="Wu L."/>
            <person name="Ma J."/>
        </authorList>
    </citation>
    <scope>NUCLEOTIDE SEQUENCE [LARGE SCALE GENOMIC DNA]</scope>
    <source>
        <strain evidence="2">CGMCC 1.16033</strain>
    </source>
</reference>
<comment type="caution">
    <text evidence="1">The sequence shown here is derived from an EMBL/GenBank/DDBJ whole genome shotgun (WGS) entry which is preliminary data.</text>
</comment>
<dbReference type="EMBL" id="BMKO01000001">
    <property type="protein sequence ID" value="GGE64949.1"/>
    <property type="molecule type" value="Genomic_DNA"/>
</dbReference>
<gene>
    <name evidence="1" type="ORF">GCM10011520_02170</name>
</gene>
<protein>
    <recommendedName>
        <fullName evidence="3">GNAT family N-acetyltransferase</fullName>
    </recommendedName>
</protein>
<sequence length="85" mass="9405">MISDLIIPQTRKFVLSSCGSEVHTLLLDSISPARVSIYLGGDYRYHLAVDGSGELWGVDWHEGNRHLYHLVVGEDAAGQGLARQR</sequence>
<evidence type="ECO:0000313" key="1">
    <source>
        <dbReference type="EMBL" id="GGE64949.1"/>
    </source>
</evidence>